<feature type="transmembrane region" description="Helical" evidence="9">
    <location>
        <begin position="313"/>
        <end position="336"/>
    </location>
</feature>
<comment type="caution">
    <text evidence="11">The sequence shown here is derived from an EMBL/GenBank/DDBJ whole genome shotgun (WGS) entry which is preliminary data.</text>
</comment>
<evidence type="ECO:0000256" key="2">
    <source>
        <dbReference type="ARBA" id="ARBA00009749"/>
    </source>
</evidence>
<feature type="transmembrane region" description="Helical" evidence="9">
    <location>
        <begin position="169"/>
        <end position="187"/>
    </location>
</feature>
<evidence type="ECO:0000313" key="11">
    <source>
        <dbReference type="EMBL" id="RXK56447.1"/>
    </source>
</evidence>
<keyword evidence="6 9" id="KW-1133">Transmembrane helix</keyword>
<feature type="domain" description="CBS" evidence="10">
    <location>
        <begin position="85"/>
        <end position="141"/>
    </location>
</feature>
<comment type="subcellular location">
    <subcellularLocation>
        <location evidence="1">Membrane</location>
        <topology evidence="1">Multi-pass membrane protein</topology>
    </subcellularLocation>
</comment>
<dbReference type="Proteomes" id="UP000290218">
    <property type="component" value="Unassembled WGS sequence"/>
</dbReference>
<dbReference type="EMBL" id="SDHX01000001">
    <property type="protein sequence ID" value="RXK56447.1"/>
    <property type="molecule type" value="Genomic_DNA"/>
</dbReference>
<sequence>MQETSAPFRPGTYPENTIGRLMEDPIAVFPESLTVAEATERVRELAAKRLFTYCYIVNPQGVLKGVVTMRDLLLHEKGTRLDSFMLKDPFVLRPEYPLMEAMRQTVNRHYPSYPVCDDQGLLLGIARGSRIFEQQAIEISAQPGAMVGVESEERVNTPFLRSLKFRHPWLQFNLLTAFIAAAVVGLFEDTIDQIVVLAVFLPVLAGQSGNTGCQALAVSLRGITLGELKAGRESQFLVKEAALGLANGALVGITAGLGMFFYATWQQTAVSPYQLGTIVFLAMMGSCFLSGVSGVMVPITLKKFGADPATASSIFLTTATDVASMGFFLGIARLWLM</sequence>
<reference evidence="11 12" key="1">
    <citation type="submission" date="2019-01" db="EMBL/GenBank/DDBJ databases">
        <title>Lacunisphaera sp. strain TWA-58.</title>
        <authorList>
            <person name="Chen W.-M."/>
        </authorList>
    </citation>
    <scope>NUCLEOTIDE SEQUENCE [LARGE SCALE GENOMIC DNA]</scope>
    <source>
        <strain evidence="11 12">TWA-58</strain>
    </source>
</reference>
<evidence type="ECO:0000256" key="1">
    <source>
        <dbReference type="ARBA" id="ARBA00004141"/>
    </source>
</evidence>
<dbReference type="OrthoDB" id="9790355at2"/>
<keyword evidence="7 9" id="KW-0472">Membrane</keyword>
<dbReference type="SUPFAM" id="SSF161093">
    <property type="entry name" value="MgtE membrane domain-like"/>
    <property type="match status" value="1"/>
</dbReference>
<feature type="transmembrane region" description="Helical" evidence="9">
    <location>
        <begin position="193"/>
        <end position="220"/>
    </location>
</feature>
<gene>
    <name evidence="11" type="ORF">ESB00_11440</name>
</gene>
<feature type="transmembrane region" description="Helical" evidence="9">
    <location>
        <begin position="275"/>
        <end position="301"/>
    </location>
</feature>
<dbReference type="Pfam" id="PF00571">
    <property type="entry name" value="CBS"/>
    <property type="match status" value="2"/>
</dbReference>
<keyword evidence="5" id="KW-0460">Magnesium</keyword>
<dbReference type="RefSeq" id="WP_129047815.1">
    <property type="nucleotide sequence ID" value="NZ_SDHX01000001.1"/>
</dbReference>
<organism evidence="11 12">
    <name type="scientific">Oleiharenicola lentus</name>
    <dbReference type="NCBI Taxonomy" id="2508720"/>
    <lineage>
        <taxon>Bacteria</taxon>
        <taxon>Pseudomonadati</taxon>
        <taxon>Verrucomicrobiota</taxon>
        <taxon>Opitutia</taxon>
        <taxon>Opitutales</taxon>
        <taxon>Opitutaceae</taxon>
        <taxon>Oleiharenicola</taxon>
    </lineage>
</organism>
<dbReference type="InterPro" id="IPR046342">
    <property type="entry name" value="CBS_dom_sf"/>
</dbReference>
<feature type="domain" description="CBS" evidence="10">
    <location>
        <begin position="22"/>
        <end position="83"/>
    </location>
</feature>
<evidence type="ECO:0000256" key="4">
    <source>
        <dbReference type="ARBA" id="ARBA00022692"/>
    </source>
</evidence>
<keyword evidence="3" id="KW-0813">Transport</keyword>
<dbReference type="Gene3D" id="3.10.580.10">
    <property type="entry name" value="CBS-domain"/>
    <property type="match status" value="1"/>
</dbReference>
<evidence type="ECO:0000313" key="12">
    <source>
        <dbReference type="Proteomes" id="UP000290218"/>
    </source>
</evidence>
<dbReference type="AlphaFoldDB" id="A0A4Q1CBG5"/>
<evidence type="ECO:0000256" key="5">
    <source>
        <dbReference type="ARBA" id="ARBA00022842"/>
    </source>
</evidence>
<accession>A0A4Q1CBG5</accession>
<evidence type="ECO:0000256" key="8">
    <source>
        <dbReference type="PROSITE-ProRule" id="PRU00703"/>
    </source>
</evidence>
<dbReference type="GO" id="GO:0016020">
    <property type="term" value="C:membrane"/>
    <property type="evidence" value="ECO:0007669"/>
    <property type="project" value="UniProtKB-SubCell"/>
</dbReference>
<dbReference type="PROSITE" id="PS51371">
    <property type="entry name" value="CBS"/>
    <property type="match status" value="2"/>
</dbReference>
<dbReference type="PANTHER" id="PTHR41394:SF5">
    <property type="entry name" value="SLC41A_MGTE INTEGRAL MEMBRANE DOMAIN-CONTAINING PROTEIN"/>
    <property type="match status" value="1"/>
</dbReference>
<evidence type="ECO:0000256" key="7">
    <source>
        <dbReference type="ARBA" id="ARBA00023136"/>
    </source>
</evidence>
<evidence type="ECO:0000256" key="6">
    <source>
        <dbReference type="ARBA" id="ARBA00022989"/>
    </source>
</evidence>
<feature type="transmembrane region" description="Helical" evidence="9">
    <location>
        <begin position="241"/>
        <end position="263"/>
    </location>
</feature>
<dbReference type="PANTHER" id="PTHR41394">
    <property type="entry name" value="MAGNESIUM TRANSPORTER MGTE"/>
    <property type="match status" value="1"/>
</dbReference>
<dbReference type="Gene3D" id="1.10.357.20">
    <property type="entry name" value="SLC41 divalent cation transporters, integral membrane domain"/>
    <property type="match status" value="1"/>
</dbReference>
<keyword evidence="4 9" id="KW-0812">Transmembrane</keyword>
<dbReference type="InterPro" id="IPR036739">
    <property type="entry name" value="SLC41_membr_dom_sf"/>
</dbReference>
<evidence type="ECO:0000256" key="9">
    <source>
        <dbReference type="SAM" id="Phobius"/>
    </source>
</evidence>
<name>A0A4Q1CBG5_9BACT</name>
<comment type="similarity">
    <text evidence="2">Belongs to the SLC41A transporter family.</text>
</comment>
<dbReference type="InterPro" id="IPR000644">
    <property type="entry name" value="CBS_dom"/>
</dbReference>
<keyword evidence="12" id="KW-1185">Reference proteome</keyword>
<protein>
    <submittedName>
        <fullName evidence="11">Magnesium transporter</fullName>
    </submittedName>
</protein>
<keyword evidence="8" id="KW-0129">CBS domain</keyword>
<dbReference type="SUPFAM" id="SSF54631">
    <property type="entry name" value="CBS-domain pair"/>
    <property type="match status" value="1"/>
</dbReference>
<proteinExistence type="inferred from homology"/>
<evidence type="ECO:0000256" key="3">
    <source>
        <dbReference type="ARBA" id="ARBA00022448"/>
    </source>
</evidence>
<dbReference type="Pfam" id="PF01769">
    <property type="entry name" value="MgtE"/>
    <property type="match status" value="1"/>
</dbReference>
<dbReference type="InterPro" id="IPR006667">
    <property type="entry name" value="SLC41_membr_dom"/>
</dbReference>
<evidence type="ECO:0000259" key="10">
    <source>
        <dbReference type="PROSITE" id="PS51371"/>
    </source>
</evidence>
<dbReference type="GO" id="GO:0008324">
    <property type="term" value="F:monoatomic cation transmembrane transporter activity"/>
    <property type="evidence" value="ECO:0007669"/>
    <property type="project" value="InterPro"/>
</dbReference>